<dbReference type="PANTHER" id="PTHR47893">
    <property type="entry name" value="REGULATORY PROTEIN PCHR"/>
    <property type="match status" value="1"/>
</dbReference>
<evidence type="ECO:0000313" key="5">
    <source>
        <dbReference type="EMBL" id="PTU33105.1"/>
    </source>
</evidence>
<keyword evidence="3" id="KW-0804">Transcription</keyword>
<dbReference type="EMBL" id="QANS01000001">
    <property type="protein sequence ID" value="PTU33105.1"/>
    <property type="molecule type" value="Genomic_DNA"/>
</dbReference>
<dbReference type="PROSITE" id="PS01124">
    <property type="entry name" value="HTH_ARAC_FAMILY_2"/>
    <property type="match status" value="1"/>
</dbReference>
<evidence type="ECO:0000256" key="2">
    <source>
        <dbReference type="ARBA" id="ARBA00023125"/>
    </source>
</evidence>
<dbReference type="InterPro" id="IPR053142">
    <property type="entry name" value="PchR_regulatory_protein"/>
</dbReference>
<evidence type="ECO:0000256" key="3">
    <source>
        <dbReference type="ARBA" id="ARBA00023163"/>
    </source>
</evidence>
<dbReference type="InterPro" id="IPR018060">
    <property type="entry name" value="HTH_AraC"/>
</dbReference>
<evidence type="ECO:0000313" key="6">
    <source>
        <dbReference type="Proteomes" id="UP000244248"/>
    </source>
</evidence>
<evidence type="ECO:0000256" key="1">
    <source>
        <dbReference type="ARBA" id="ARBA00023015"/>
    </source>
</evidence>
<sequence>MMYRPEDHVFALSERYELNREGALRVNGHDCLKIQFRLEGHASFRFGSKHLLELAPYEAAIVLDGSDVEKDCLVQPGVTSTIMLGCDAEFLSRYFEGDCRDLPRQIRQFLADKSMNFYCGSLPMTPSMVAASRALLVSTHTGVIRRAYFQAKIVELLCDMFQSLGASETPDTLPSRVIAQLESVRERIHQQFAQPLTVTELAHAVGTNESKLSRLFRERYGVPVYEYLRNVRLNRARELLRSPNYTITDIALMVGYEHPANFATAFRKEFGISPRQGRIVSVQ</sequence>
<dbReference type="InterPro" id="IPR018062">
    <property type="entry name" value="HTH_AraC-typ_CS"/>
</dbReference>
<accession>A0A2T5MKK8</accession>
<comment type="caution">
    <text evidence="5">The sequence shown here is derived from an EMBL/GenBank/DDBJ whole genome shotgun (WGS) entry which is preliminary data.</text>
</comment>
<reference evidence="5 6" key="1">
    <citation type="submission" date="2018-04" db="EMBL/GenBank/DDBJ databases">
        <title>Novel species isolated from glacier.</title>
        <authorList>
            <person name="Liu Q."/>
            <person name="Xin Y.-H."/>
        </authorList>
    </citation>
    <scope>NUCLEOTIDE SEQUENCE [LARGE SCALE GENOMIC DNA]</scope>
    <source>
        <strain evidence="5 6">GT1R17</strain>
    </source>
</reference>
<name>A0A2T5MKK8_9GAMM</name>
<dbReference type="Pfam" id="PF12833">
    <property type="entry name" value="HTH_18"/>
    <property type="match status" value="1"/>
</dbReference>
<dbReference type="Proteomes" id="UP000244248">
    <property type="component" value="Unassembled WGS sequence"/>
</dbReference>
<feature type="domain" description="HTH araC/xylS-type" evidence="4">
    <location>
        <begin position="182"/>
        <end position="280"/>
    </location>
</feature>
<keyword evidence="1" id="KW-0805">Transcription regulation</keyword>
<keyword evidence="6" id="KW-1185">Reference proteome</keyword>
<dbReference type="AlphaFoldDB" id="A0A2T5MKK8"/>
<dbReference type="SMART" id="SM00342">
    <property type="entry name" value="HTH_ARAC"/>
    <property type="match status" value="1"/>
</dbReference>
<evidence type="ECO:0000259" key="4">
    <source>
        <dbReference type="PROSITE" id="PS01124"/>
    </source>
</evidence>
<dbReference type="InterPro" id="IPR020449">
    <property type="entry name" value="Tscrpt_reg_AraC-type_HTH"/>
</dbReference>
<dbReference type="PRINTS" id="PR00032">
    <property type="entry name" value="HTHARAC"/>
</dbReference>
<dbReference type="Gene3D" id="1.10.10.60">
    <property type="entry name" value="Homeodomain-like"/>
    <property type="match status" value="2"/>
</dbReference>
<dbReference type="PROSITE" id="PS00041">
    <property type="entry name" value="HTH_ARAC_FAMILY_1"/>
    <property type="match status" value="1"/>
</dbReference>
<dbReference type="InterPro" id="IPR009057">
    <property type="entry name" value="Homeodomain-like_sf"/>
</dbReference>
<gene>
    <name evidence="5" type="ORF">CJD38_03090</name>
</gene>
<dbReference type="GO" id="GO:0043565">
    <property type="term" value="F:sequence-specific DNA binding"/>
    <property type="evidence" value="ECO:0007669"/>
    <property type="project" value="InterPro"/>
</dbReference>
<dbReference type="SUPFAM" id="SSF46689">
    <property type="entry name" value="Homeodomain-like"/>
    <property type="match status" value="2"/>
</dbReference>
<proteinExistence type="predicted"/>
<dbReference type="GO" id="GO:0003700">
    <property type="term" value="F:DNA-binding transcription factor activity"/>
    <property type="evidence" value="ECO:0007669"/>
    <property type="project" value="InterPro"/>
</dbReference>
<keyword evidence="2" id="KW-0238">DNA-binding</keyword>
<dbReference type="PANTHER" id="PTHR47893:SF1">
    <property type="entry name" value="REGULATORY PROTEIN PCHR"/>
    <property type="match status" value="1"/>
</dbReference>
<organism evidence="5 6">
    <name type="scientific">Stenotrophobium rhamnosiphilum</name>
    <dbReference type="NCBI Taxonomy" id="2029166"/>
    <lineage>
        <taxon>Bacteria</taxon>
        <taxon>Pseudomonadati</taxon>
        <taxon>Pseudomonadota</taxon>
        <taxon>Gammaproteobacteria</taxon>
        <taxon>Nevskiales</taxon>
        <taxon>Nevskiaceae</taxon>
        <taxon>Stenotrophobium</taxon>
    </lineage>
</organism>
<protein>
    <recommendedName>
        <fullName evidence="4">HTH araC/xylS-type domain-containing protein</fullName>
    </recommendedName>
</protein>